<protein>
    <submittedName>
        <fullName evidence="2">Uncharacterized protein</fullName>
    </submittedName>
</protein>
<keyword evidence="1" id="KW-0812">Transmembrane</keyword>
<gene>
    <name evidence="2" type="ORF">FDZ14_32110</name>
</gene>
<evidence type="ECO:0000313" key="3">
    <source>
        <dbReference type="Proteomes" id="UP000501076"/>
    </source>
</evidence>
<keyword evidence="2" id="KW-0614">Plasmid</keyword>
<reference evidence="2 3" key="1">
    <citation type="submission" date="2019-10" db="EMBL/GenBank/DDBJ databases">
        <title>Complete genome sequences for adaption low water activity.</title>
        <authorList>
            <person name="Zhao L."/>
            <person name="Zhong J."/>
        </authorList>
    </citation>
    <scope>NUCLEOTIDE SEQUENCE [LARGE SCALE GENOMIC DNA]</scope>
    <source>
        <strain evidence="2 3">FDU301</strain>
        <plasmid evidence="3">pfdu301a</plasmid>
    </source>
</reference>
<accession>A0A6M6E5A9</accession>
<sequence>MLNKAFKANFFAYTFASIVASLLFAFLLNDYGAKYYLYFGPAFIVYLIVFLIIDKLKITPAKKIDLSIIPIFISIIGLSLPFVFWV</sequence>
<dbReference type="Proteomes" id="UP000501076">
    <property type="component" value="Plasmid pFDU301A"/>
</dbReference>
<feature type="transmembrane region" description="Helical" evidence="1">
    <location>
        <begin position="12"/>
        <end position="29"/>
    </location>
</feature>
<dbReference type="RefSeq" id="WP_171778733.1">
    <property type="nucleotide sequence ID" value="NZ_CP045273.1"/>
</dbReference>
<dbReference type="AlphaFoldDB" id="A0A6M6E5A9"/>
<proteinExistence type="predicted"/>
<keyword evidence="1" id="KW-0472">Membrane</keyword>
<geneLocation type="plasmid" evidence="3">
    <name>pfdu301a</name>
</geneLocation>
<name>A0A6M6E5A9_PRIMG</name>
<feature type="transmembrane region" description="Helical" evidence="1">
    <location>
        <begin position="35"/>
        <end position="53"/>
    </location>
</feature>
<organism evidence="2 3">
    <name type="scientific">Priestia megaterium</name>
    <name type="common">Bacillus megaterium</name>
    <dbReference type="NCBI Taxonomy" id="1404"/>
    <lineage>
        <taxon>Bacteria</taxon>
        <taxon>Bacillati</taxon>
        <taxon>Bacillota</taxon>
        <taxon>Bacilli</taxon>
        <taxon>Bacillales</taxon>
        <taxon>Bacillaceae</taxon>
        <taxon>Priestia</taxon>
    </lineage>
</organism>
<dbReference type="EMBL" id="CP045273">
    <property type="protein sequence ID" value="QJX80736.1"/>
    <property type="molecule type" value="Genomic_DNA"/>
</dbReference>
<evidence type="ECO:0000313" key="2">
    <source>
        <dbReference type="EMBL" id="QJX80736.1"/>
    </source>
</evidence>
<evidence type="ECO:0000256" key="1">
    <source>
        <dbReference type="SAM" id="Phobius"/>
    </source>
</evidence>
<feature type="transmembrane region" description="Helical" evidence="1">
    <location>
        <begin position="65"/>
        <end position="85"/>
    </location>
</feature>
<keyword evidence="1" id="KW-1133">Transmembrane helix</keyword>